<protein>
    <submittedName>
        <fullName evidence="1">Uncharacterized protein</fullName>
    </submittedName>
</protein>
<dbReference type="EMBL" id="CAJOBI010020411">
    <property type="protein sequence ID" value="CAF4212600.1"/>
    <property type="molecule type" value="Genomic_DNA"/>
</dbReference>
<proteinExistence type="predicted"/>
<dbReference type="Proteomes" id="UP000676336">
    <property type="component" value="Unassembled WGS sequence"/>
</dbReference>
<feature type="non-terminal residue" evidence="1">
    <location>
        <position position="1"/>
    </location>
</feature>
<name>A0A8S2S7R9_9BILA</name>
<feature type="non-terminal residue" evidence="1">
    <location>
        <position position="116"/>
    </location>
</feature>
<evidence type="ECO:0000313" key="2">
    <source>
        <dbReference type="Proteomes" id="UP000676336"/>
    </source>
</evidence>
<reference evidence="1" key="1">
    <citation type="submission" date="2021-02" db="EMBL/GenBank/DDBJ databases">
        <authorList>
            <person name="Nowell W R."/>
        </authorList>
    </citation>
    <scope>NUCLEOTIDE SEQUENCE</scope>
</reference>
<accession>A0A8S2S7R9</accession>
<sequence length="116" mass="12980">IIDSNINQHIFETIEQCLDNLSNTSCLLTIIQTICEKNLFPYLPIFVTNDWIHMIRYVQDLEKMDTSSSPSLSGTIAVTDLQEKIAGLNENLSSLHELLVVVKNLSTLVAVESSND</sequence>
<gene>
    <name evidence="1" type="ORF">SMN809_LOCUS22377</name>
</gene>
<comment type="caution">
    <text evidence="1">The sequence shown here is derived from an EMBL/GenBank/DDBJ whole genome shotgun (WGS) entry which is preliminary data.</text>
</comment>
<organism evidence="1 2">
    <name type="scientific">Rotaria magnacalcarata</name>
    <dbReference type="NCBI Taxonomy" id="392030"/>
    <lineage>
        <taxon>Eukaryota</taxon>
        <taxon>Metazoa</taxon>
        <taxon>Spiralia</taxon>
        <taxon>Gnathifera</taxon>
        <taxon>Rotifera</taxon>
        <taxon>Eurotatoria</taxon>
        <taxon>Bdelloidea</taxon>
        <taxon>Philodinida</taxon>
        <taxon>Philodinidae</taxon>
        <taxon>Rotaria</taxon>
    </lineage>
</organism>
<evidence type="ECO:0000313" key="1">
    <source>
        <dbReference type="EMBL" id="CAF4212600.1"/>
    </source>
</evidence>
<dbReference type="AlphaFoldDB" id="A0A8S2S7R9"/>